<dbReference type="Proteomes" id="UP000034637">
    <property type="component" value="Unassembled WGS sequence"/>
</dbReference>
<comment type="caution">
    <text evidence="1">The sequence shown here is derived from an EMBL/GenBank/DDBJ whole genome shotgun (WGS) entry which is preliminary data.</text>
</comment>
<dbReference type="EMBL" id="LCPP01000015">
    <property type="protein sequence ID" value="KKW00165.1"/>
    <property type="molecule type" value="Genomic_DNA"/>
</dbReference>
<gene>
    <name evidence="1" type="ORF">UY33_C0015G0052</name>
</gene>
<accession>A0A0G1V1G1</accession>
<organism evidence="1">
    <name type="scientific">Candidatus Amesbacteria bacterium GW2011_GWA1_48_9</name>
    <dbReference type="NCBI Taxonomy" id="1618355"/>
    <lineage>
        <taxon>Bacteria</taxon>
        <taxon>Candidatus Amesiibacteriota</taxon>
    </lineage>
</organism>
<dbReference type="AlphaFoldDB" id="A0A0G1V1G1"/>
<protein>
    <submittedName>
        <fullName evidence="1">Uncharacterized protein</fullName>
    </submittedName>
</protein>
<evidence type="ECO:0000313" key="1">
    <source>
        <dbReference type="EMBL" id="KKW00165.1"/>
    </source>
</evidence>
<name>A0A0G1V1G1_9BACT</name>
<reference evidence="1" key="1">
    <citation type="journal article" date="2015" name="Nature">
        <title>rRNA introns, odd ribosomes, and small enigmatic genomes across a large radiation of phyla.</title>
        <authorList>
            <person name="Brown C.T."/>
            <person name="Hug L.A."/>
            <person name="Thomas B.C."/>
            <person name="Sharon I."/>
            <person name="Castelle C.J."/>
            <person name="Singh A."/>
            <person name="Wilkins M.J."/>
            <person name="Williams K.H."/>
            <person name="Banfield J.F."/>
        </authorList>
    </citation>
    <scope>NUCLEOTIDE SEQUENCE [LARGE SCALE GENOMIC DNA]</scope>
</reference>
<sequence>MTISPGNKVQAGILGHSEINSGGIVYRYRTDGGKDVYVTPEMIIGEKVNEYLSPENEREQKEMERLYKSGKISELEAQNQTRSFRVVIFFFLLQLLI</sequence>
<proteinExistence type="predicted"/>